<keyword evidence="4" id="KW-1185">Reference proteome</keyword>
<sequence length="234" mass="25468">MRVVALILASFLLYGCFTQDPAPVSLRGEEFYGNRERDENADYRLTRDYSDKGTATTTASKRKLLVRDISTRGTPPSSAKLKQGPKPSPSKGCEFDMPLDGGKVVESGADGGNGPYCNDGVAIFADGIAKVKAAGSGKVMYVGKGLRWYGSLVILEHNKYTISLYSYLHEVHVKIGDKVKKGQVIATITKSSQSADSGYFFCFAIRRNGKPVNPVQYIKKCKKAAKPVVVADKR</sequence>
<evidence type="ECO:0000313" key="3">
    <source>
        <dbReference type="EMBL" id="ASI47879.1"/>
    </source>
</evidence>
<evidence type="ECO:0000313" key="4">
    <source>
        <dbReference type="Proteomes" id="UP000259762"/>
    </source>
</evidence>
<feature type="region of interest" description="Disordered" evidence="1">
    <location>
        <begin position="68"/>
        <end position="93"/>
    </location>
</feature>
<dbReference type="PANTHER" id="PTHR21666">
    <property type="entry name" value="PEPTIDASE-RELATED"/>
    <property type="match status" value="1"/>
</dbReference>
<dbReference type="Pfam" id="PF01551">
    <property type="entry name" value="Peptidase_M23"/>
    <property type="match status" value="1"/>
</dbReference>
<evidence type="ECO:0000259" key="2">
    <source>
        <dbReference type="Pfam" id="PF01551"/>
    </source>
</evidence>
<dbReference type="CDD" id="cd12797">
    <property type="entry name" value="M23_peptidase"/>
    <property type="match status" value="1"/>
</dbReference>
<evidence type="ECO:0000256" key="1">
    <source>
        <dbReference type="SAM" id="MobiDB-lite"/>
    </source>
</evidence>
<organism evidence="3 4">
    <name type="scientific">Anaplasma ovis str. Haibei</name>
    <dbReference type="NCBI Taxonomy" id="1248439"/>
    <lineage>
        <taxon>Bacteria</taxon>
        <taxon>Pseudomonadati</taxon>
        <taxon>Pseudomonadota</taxon>
        <taxon>Alphaproteobacteria</taxon>
        <taxon>Rickettsiales</taxon>
        <taxon>Anaplasmataceae</taxon>
        <taxon>Anaplasma</taxon>
    </lineage>
</organism>
<dbReference type="Proteomes" id="UP000259762">
    <property type="component" value="Chromosome"/>
</dbReference>
<dbReference type="PROSITE" id="PS51257">
    <property type="entry name" value="PROKAR_LIPOPROTEIN"/>
    <property type="match status" value="1"/>
</dbReference>
<dbReference type="GO" id="GO:0004222">
    <property type="term" value="F:metalloendopeptidase activity"/>
    <property type="evidence" value="ECO:0007669"/>
    <property type="project" value="TreeGrafter"/>
</dbReference>
<protein>
    <submittedName>
        <fullName evidence="3">Peptidase</fullName>
    </submittedName>
</protein>
<dbReference type="RefSeq" id="WP_075139170.1">
    <property type="nucleotide sequence ID" value="NZ_CP015994.1"/>
</dbReference>
<reference evidence="4" key="1">
    <citation type="submission" date="2018-06" db="EMBL/GenBank/DDBJ databases">
        <title>The Anaplasma ovis genome reveals a high proportion of pseudogenes.</title>
        <authorList>
            <person name="Liu Z."/>
            <person name="Peasley A.M."/>
            <person name="Yang J."/>
            <person name="Li Y."/>
            <person name="Guan G."/>
            <person name="Luo J."/>
            <person name="Yin H."/>
            <person name="Brayton K.A."/>
        </authorList>
    </citation>
    <scope>NUCLEOTIDE SEQUENCE [LARGE SCALE GENOMIC DNA]</scope>
    <source>
        <strain evidence="4">Haibei</strain>
    </source>
</reference>
<dbReference type="OrthoDB" id="9795421at2"/>
<dbReference type="Gene3D" id="2.70.70.10">
    <property type="entry name" value="Glucose Permease (Domain IIA)"/>
    <property type="match status" value="1"/>
</dbReference>
<dbReference type="InterPro" id="IPR011055">
    <property type="entry name" value="Dup_hybrid_motif"/>
</dbReference>
<dbReference type="SUPFAM" id="SSF51261">
    <property type="entry name" value="Duplicated hybrid motif"/>
    <property type="match status" value="1"/>
</dbReference>
<gene>
    <name evidence="3" type="ORF">AOV_03570</name>
</gene>
<feature type="domain" description="M23ase beta-sheet core" evidence="2">
    <location>
        <begin position="118"/>
        <end position="214"/>
    </location>
</feature>
<dbReference type="PANTHER" id="PTHR21666:SF270">
    <property type="entry name" value="MUREIN HYDROLASE ACTIVATOR ENVC"/>
    <property type="match status" value="1"/>
</dbReference>
<dbReference type="InterPro" id="IPR016047">
    <property type="entry name" value="M23ase_b-sheet_dom"/>
</dbReference>
<accession>A0A2Z2L8J0</accession>
<dbReference type="EMBL" id="CP015994">
    <property type="protein sequence ID" value="ASI47879.1"/>
    <property type="molecule type" value="Genomic_DNA"/>
</dbReference>
<proteinExistence type="predicted"/>
<dbReference type="KEGG" id="aoh:AOV_03570"/>
<dbReference type="InterPro" id="IPR050570">
    <property type="entry name" value="Cell_wall_metabolism_enzyme"/>
</dbReference>
<dbReference type="AlphaFoldDB" id="A0A2Z2L8J0"/>
<name>A0A2Z2L8J0_9RICK</name>
<reference evidence="3 4" key="2">
    <citation type="journal article" date="2019" name="BMC Genomics">
        <title>The Anaplasma ovis genome reveals a high proportion of pseudogenes.</title>
        <authorList>
            <person name="Liu Z."/>
            <person name="Peasley A.M."/>
            <person name="Yang J."/>
            <person name="Li Y."/>
            <person name="Guan G."/>
            <person name="Luo J."/>
            <person name="Yin H."/>
            <person name="Brayton K.A."/>
        </authorList>
    </citation>
    <scope>NUCLEOTIDE SEQUENCE [LARGE SCALE GENOMIC DNA]</scope>
    <source>
        <strain evidence="3 4">Haibei</strain>
    </source>
</reference>